<keyword evidence="6" id="KW-1185">Reference proteome</keyword>
<comment type="subcellular location">
    <subcellularLocation>
        <location evidence="1">Nucleus</location>
    </subcellularLocation>
</comment>
<dbReference type="GO" id="GO:0005634">
    <property type="term" value="C:nucleus"/>
    <property type="evidence" value="ECO:0007669"/>
    <property type="project" value="UniProtKB-SubCell"/>
</dbReference>
<sequence>MLNPHNKSFIPSKSSVVIVWCAAHVQHLLEECQYMATNVPKTVVSSFAYLIMLHELPMSIRMSGHILAGVVRIYSKKLDYLSRDCNILKTLVAKPEDLRQAQFEFVTLPQTLNLDTVLDRHVSFIF</sequence>
<evidence type="ECO:0000313" key="6">
    <source>
        <dbReference type="Proteomes" id="UP001558713"/>
    </source>
</evidence>
<accession>A0ABD0Z0T9</accession>
<evidence type="ECO:0000256" key="1">
    <source>
        <dbReference type="ARBA" id="ARBA00004123"/>
    </source>
</evidence>
<reference evidence="4 6" key="1">
    <citation type="submission" date="2024-04" db="EMBL/GenBank/DDBJ databases">
        <title>Genome assembly C_amara_ONT_v2.</title>
        <authorList>
            <person name="Yant L."/>
            <person name="Moore C."/>
            <person name="Slenker M."/>
        </authorList>
    </citation>
    <scope>NUCLEOTIDE SEQUENCE [LARGE SCALE GENOMIC DNA]</scope>
    <source>
        <tissue evidence="4">Leaf</tissue>
    </source>
</reference>
<feature type="domain" description="Rad21/Rec8-like protein N-terminal" evidence="3">
    <location>
        <begin position="8"/>
        <end position="94"/>
    </location>
</feature>
<dbReference type="InterPro" id="IPR039781">
    <property type="entry name" value="Rad21/Rec8-like"/>
</dbReference>
<dbReference type="EMBL" id="JBANAX010000926">
    <property type="protein sequence ID" value="KAL1188329.1"/>
    <property type="molecule type" value="Genomic_DNA"/>
</dbReference>
<evidence type="ECO:0000259" key="3">
    <source>
        <dbReference type="Pfam" id="PF04825"/>
    </source>
</evidence>
<evidence type="ECO:0000313" key="4">
    <source>
        <dbReference type="EMBL" id="KAL1188329.1"/>
    </source>
</evidence>
<evidence type="ECO:0000256" key="2">
    <source>
        <dbReference type="ARBA" id="ARBA00023242"/>
    </source>
</evidence>
<dbReference type="Proteomes" id="UP001558713">
    <property type="component" value="Unassembled WGS sequence"/>
</dbReference>
<comment type="caution">
    <text evidence="4">The sequence shown here is derived from an EMBL/GenBank/DDBJ whole genome shotgun (WGS) entry which is preliminary data.</text>
</comment>
<dbReference type="Pfam" id="PF04825">
    <property type="entry name" value="Rad21_Rec8_N"/>
    <property type="match status" value="1"/>
</dbReference>
<dbReference type="PANTHER" id="PTHR12585:SF55">
    <property type="entry name" value="SISTER CHROMATID COHESION 1 PROTEIN 3"/>
    <property type="match status" value="1"/>
</dbReference>
<dbReference type="InterPro" id="IPR006910">
    <property type="entry name" value="Rad21_Rec8_N"/>
</dbReference>
<dbReference type="PANTHER" id="PTHR12585">
    <property type="entry name" value="SCC1 / RAD21 FAMILY MEMBER"/>
    <property type="match status" value="1"/>
</dbReference>
<organism evidence="4 6">
    <name type="scientific">Cardamine amara subsp. amara</name>
    <dbReference type="NCBI Taxonomy" id="228776"/>
    <lineage>
        <taxon>Eukaryota</taxon>
        <taxon>Viridiplantae</taxon>
        <taxon>Streptophyta</taxon>
        <taxon>Embryophyta</taxon>
        <taxon>Tracheophyta</taxon>
        <taxon>Spermatophyta</taxon>
        <taxon>Magnoliopsida</taxon>
        <taxon>eudicotyledons</taxon>
        <taxon>Gunneridae</taxon>
        <taxon>Pentapetalae</taxon>
        <taxon>rosids</taxon>
        <taxon>malvids</taxon>
        <taxon>Brassicales</taxon>
        <taxon>Brassicaceae</taxon>
        <taxon>Cardamineae</taxon>
        <taxon>Cardamine</taxon>
    </lineage>
</organism>
<name>A0ABD0Z0T9_CARAN</name>
<keyword evidence="2" id="KW-0539">Nucleus</keyword>
<evidence type="ECO:0000313" key="5">
    <source>
        <dbReference type="EMBL" id="KAL1214635.1"/>
    </source>
</evidence>
<dbReference type="AlphaFoldDB" id="A0ABD0Z0T9"/>
<protein>
    <submittedName>
        <fullName evidence="4">Sister chromatid cohesion 1 protein 3</fullName>
    </submittedName>
</protein>
<proteinExistence type="predicted"/>
<dbReference type="EMBL" id="JBANAX010000307">
    <property type="protein sequence ID" value="KAL1214635.1"/>
    <property type="molecule type" value="Genomic_DNA"/>
</dbReference>
<gene>
    <name evidence="5" type="ORF">V5N11_026543</name>
    <name evidence="4" type="ORF">V5N11_031706</name>
</gene>